<dbReference type="Gene3D" id="3.30.565.10">
    <property type="entry name" value="Histidine kinase-like ATPase, C-terminal domain"/>
    <property type="match status" value="1"/>
</dbReference>
<protein>
    <submittedName>
        <fullName evidence="3">GHKL domain-containing protein</fullName>
    </submittedName>
</protein>
<organism evidence="3 4">
    <name type="scientific">Pediococcus pentosaceus</name>
    <dbReference type="NCBI Taxonomy" id="1255"/>
    <lineage>
        <taxon>Bacteria</taxon>
        <taxon>Bacillati</taxon>
        <taxon>Bacillota</taxon>
        <taxon>Bacilli</taxon>
        <taxon>Lactobacillales</taxon>
        <taxon>Lactobacillaceae</taxon>
        <taxon>Pediococcus</taxon>
    </lineage>
</organism>
<proteinExistence type="predicted"/>
<feature type="transmembrane region" description="Helical" evidence="1">
    <location>
        <begin position="151"/>
        <end position="171"/>
    </location>
</feature>
<dbReference type="EMBL" id="JADOFV010000002">
    <property type="protein sequence ID" value="MBF7127146.1"/>
    <property type="molecule type" value="Genomic_DNA"/>
</dbReference>
<reference evidence="3" key="1">
    <citation type="submission" date="2020-11" db="EMBL/GenBank/DDBJ databases">
        <title>Antibiotic susceptibility profiles of Pediococcus pentosaceus from various origins and their implications for the safety assessment of strains with food-technology applications.</title>
        <authorList>
            <person name="Shani N."/>
            <person name="Oberhaensli S."/>
            <person name="Arias E."/>
        </authorList>
    </citation>
    <scope>NUCLEOTIDE SEQUENCE</scope>
    <source>
        <strain evidence="3">FAM 19164</strain>
    </source>
</reference>
<feature type="transmembrane region" description="Helical" evidence="1">
    <location>
        <begin position="183"/>
        <end position="207"/>
    </location>
</feature>
<dbReference type="AlphaFoldDB" id="A0AA40X8V4"/>
<evidence type="ECO:0000256" key="1">
    <source>
        <dbReference type="SAM" id="Phobius"/>
    </source>
</evidence>
<feature type="transmembrane region" description="Helical" evidence="1">
    <location>
        <begin position="118"/>
        <end position="139"/>
    </location>
</feature>
<feature type="transmembrane region" description="Helical" evidence="1">
    <location>
        <begin position="88"/>
        <end position="106"/>
    </location>
</feature>
<feature type="transmembrane region" description="Helical" evidence="1">
    <location>
        <begin position="12"/>
        <end position="32"/>
    </location>
</feature>
<dbReference type="InterPro" id="IPR032834">
    <property type="entry name" value="NatK-like_C"/>
</dbReference>
<dbReference type="InterPro" id="IPR036890">
    <property type="entry name" value="HATPase_C_sf"/>
</dbReference>
<evidence type="ECO:0000313" key="3">
    <source>
        <dbReference type="EMBL" id="MBF7127146.1"/>
    </source>
</evidence>
<accession>A0AA40X8V4</accession>
<keyword evidence="1" id="KW-1133">Transmembrane helix</keyword>
<evidence type="ECO:0000259" key="2">
    <source>
        <dbReference type="Pfam" id="PF14501"/>
    </source>
</evidence>
<dbReference type="Pfam" id="PF14501">
    <property type="entry name" value="HATPase_c_5"/>
    <property type="match status" value="1"/>
</dbReference>
<dbReference type="PANTHER" id="PTHR40448">
    <property type="entry name" value="TWO-COMPONENT SENSOR HISTIDINE KINASE"/>
    <property type="match status" value="1"/>
</dbReference>
<name>A0AA40X8V4_PEDPE</name>
<feature type="domain" description="Sensor histidine kinase NatK-like C-terminal" evidence="2">
    <location>
        <begin position="329"/>
        <end position="433"/>
    </location>
</feature>
<evidence type="ECO:0000313" key="4">
    <source>
        <dbReference type="Proteomes" id="UP000743107"/>
    </source>
</evidence>
<feature type="transmembrane region" description="Helical" evidence="1">
    <location>
        <begin position="52"/>
        <end position="76"/>
    </location>
</feature>
<keyword evidence="1" id="KW-0812">Transmembrane</keyword>
<keyword evidence="1" id="KW-0472">Membrane</keyword>
<dbReference type="Proteomes" id="UP000743107">
    <property type="component" value="Unassembled WGS sequence"/>
</dbReference>
<gene>
    <name evidence="3" type="ORF">ITQ97_04875</name>
</gene>
<dbReference type="SUPFAM" id="SSF55874">
    <property type="entry name" value="ATPase domain of HSP90 chaperone/DNA topoisomerase II/histidine kinase"/>
    <property type="match status" value="1"/>
</dbReference>
<dbReference type="PANTHER" id="PTHR40448:SF1">
    <property type="entry name" value="TWO-COMPONENT SENSOR HISTIDINE KINASE"/>
    <property type="match status" value="1"/>
</dbReference>
<dbReference type="GO" id="GO:0042802">
    <property type="term" value="F:identical protein binding"/>
    <property type="evidence" value="ECO:0007669"/>
    <property type="project" value="TreeGrafter"/>
</dbReference>
<comment type="caution">
    <text evidence="3">The sequence shown here is derived from an EMBL/GenBank/DDBJ whole genome shotgun (WGS) entry which is preliminary data.</text>
</comment>
<sequence>MDLISVDTKVYVFEGVIDFFSFYIIFLFLQNYAHHLSTFTPKIIVGLSSIPLFFVLYAFLPFNVIYVFIPIYYAVFKIAHYDWLTLNNLLLSYLIVNISGLVASSISNTLFHTKLYDWKNMIVTSVFEILMLSTLGIYIKKIDNSKLWDRSTQFFLVVVQIIFQTILYFFTVLAHHYGMFDTFINGVLIFVIIEFLIMLGLFIYLNLRSRQRYESKLEKQHLDNLQTYTKQLEQNQLKLRKFKHDYKNILLSITELAKEGDNEGLILYLSKLKLYSDSELQQHTDDYQDIQNIKDTHVKSLLLNKFFTMEQSQIHYHFECKTPINQINLNIIDIVRLLSILLDNAIEEAGESSEKNIDILIYKNVDNTTEITLTNTVAHSASNINQLTKIGFSSKSNHSGLGLSIVEDLKQKYPNLFIHFSSNNYQFTTQIIIN</sequence>